<evidence type="ECO:0000313" key="8">
    <source>
        <dbReference type="EMBL" id="SET38313.1"/>
    </source>
</evidence>
<protein>
    <submittedName>
        <fullName evidence="8">Peroxiredoxin</fullName>
    </submittedName>
</protein>
<dbReference type="AlphaFoldDB" id="A0A1I0E0S9"/>
<keyword evidence="2" id="KW-0201">Cytochrome c-type biogenesis</keyword>
<evidence type="ECO:0000259" key="7">
    <source>
        <dbReference type="PROSITE" id="PS51352"/>
    </source>
</evidence>
<reference evidence="9" key="1">
    <citation type="submission" date="2016-10" db="EMBL/GenBank/DDBJ databases">
        <authorList>
            <person name="Varghese N."/>
            <person name="Submissions S."/>
        </authorList>
    </citation>
    <scope>NUCLEOTIDE SEQUENCE [LARGE SCALE GENOMIC DNA]</scope>
    <source>
        <strain evidence="9">CGMCC 1.3566</strain>
    </source>
</reference>
<sequence length="199" mass="22879">MKLIKRLIGPVIILFMLAIVIYNFTQEQTKEKDTKSDEDFNDVAVAVPDKYDSENTTSVEIGNPAPDFTLQTIDGKQVQLSDFIGQKVMLNFWATWCKPCQKEMPEMQTFHEKFGDKMKILAVNVTGYETSKDNVKDFIDEFNLSFPIPLDQDLKVSVDQYQLFNFPSTFFINTKGEVVEKYSGSITLETLEEKMKQLN</sequence>
<keyword evidence="6" id="KW-0812">Transmembrane</keyword>
<dbReference type="GO" id="GO:0017004">
    <property type="term" value="P:cytochrome complex assembly"/>
    <property type="evidence" value="ECO:0007669"/>
    <property type="project" value="UniProtKB-KW"/>
</dbReference>
<evidence type="ECO:0000256" key="6">
    <source>
        <dbReference type="SAM" id="Phobius"/>
    </source>
</evidence>
<dbReference type="InterPro" id="IPR000866">
    <property type="entry name" value="AhpC/TSA"/>
</dbReference>
<dbReference type="STRING" id="237682.SAMN05421676_104244"/>
<keyword evidence="9" id="KW-1185">Reference proteome</keyword>
<dbReference type="InterPro" id="IPR050553">
    <property type="entry name" value="Thioredoxin_ResA/DsbE_sf"/>
</dbReference>
<dbReference type="InterPro" id="IPR013766">
    <property type="entry name" value="Thioredoxin_domain"/>
</dbReference>
<name>A0A1I0E0S9_9BACI</name>
<dbReference type="PANTHER" id="PTHR42852:SF6">
    <property type="entry name" value="THIOL:DISULFIDE INTERCHANGE PROTEIN DSBE"/>
    <property type="match status" value="1"/>
</dbReference>
<feature type="domain" description="Thioredoxin" evidence="7">
    <location>
        <begin position="59"/>
        <end position="199"/>
    </location>
</feature>
<comment type="subcellular location">
    <subcellularLocation>
        <location evidence="1">Cell envelope</location>
    </subcellularLocation>
</comment>
<dbReference type="CDD" id="cd02966">
    <property type="entry name" value="TlpA_like_family"/>
    <property type="match status" value="1"/>
</dbReference>
<dbReference type="Gene3D" id="3.40.30.10">
    <property type="entry name" value="Glutaredoxin"/>
    <property type="match status" value="1"/>
</dbReference>
<keyword evidence="6" id="KW-0472">Membrane</keyword>
<dbReference type="SUPFAM" id="SSF52833">
    <property type="entry name" value="Thioredoxin-like"/>
    <property type="match status" value="1"/>
</dbReference>
<keyword evidence="3" id="KW-0735">Signal-anchor</keyword>
<evidence type="ECO:0000256" key="3">
    <source>
        <dbReference type="ARBA" id="ARBA00022968"/>
    </source>
</evidence>
<dbReference type="Pfam" id="PF00578">
    <property type="entry name" value="AhpC-TSA"/>
    <property type="match status" value="1"/>
</dbReference>
<keyword evidence="5" id="KW-0676">Redox-active center</keyword>
<keyword evidence="4" id="KW-1015">Disulfide bond</keyword>
<dbReference type="PANTHER" id="PTHR42852">
    <property type="entry name" value="THIOL:DISULFIDE INTERCHANGE PROTEIN DSBE"/>
    <property type="match status" value="1"/>
</dbReference>
<dbReference type="Proteomes" id="UP000199095">
    <property type="component" value="Unassembled WGS sequence"/>
</dbReference>
<keyword evidence="6" id="KW-1133">Transmembrane helix</keyword>
<gene>
    <name evidence="8" type="ORF">SAMN05421676_104244</name>
</gene>
<proteinExistence type="predicted"/>
<evidence type="ECO:0000313" key="9">
    <source>
        <dbReference type="Proteomes" id="UP000199095"/>
    </source>
</evidence>
<evidence type="ECO:0000256" key="1">
    <source>
        <dbReference type="ARBA" id="ARBA00004196"/>
    </source>
</evidence>
<feature type="transmembrane region" description="Helical" evidence="6">
    <location>
        <begin position="7"/>
        <end position="25"/>
    </location>
</feature>
<dbReference type="GO" id="GO:0016209">
    <property type="term" value="F:antioxidant activity"/>
    <property type="evidence" value="ECO:0007669"/>
    <property type="project" value="InterPro"/>
</dbReference>
<dbReference type="GO" id="GO:0016491">
    <property type="term" value="F:oxidoreductase activity"/>
    <property type="evidence" value="ECO:0007669"/>
    <property type="project" value="InterPro"/>
</dbReference>
<organism evidence="8 9">
    <name type="scientific">Salinibacillus kushneri</name>
    <dbReference type="NCBI Taxonomy" id="237682"/>
    <lineage>
        <taxon>Bacteria</taxon>
        <taxon>Bacillati</taxon>
        <taxon>Bacillota</taxon>
        <taxon>Bacilli</taxon>
        <taxon>Bacillales</taxon>
        <taxon>Bacillaceae</taxon>
        <taxon>Salinibacillus</taxon>
    </lineage>
</organism>
<accession>A0A1I0E0S9</accession>
<dbReference type="RefSeq" id="WP_177167239.1">
    <property type="nucleotide sequence ID" value="NZ_FOHJ01000004.1"/>
</dbReference>
<dbReference type="InterPro" id="IPR036249">
    <property type="entry name" value="Thioredoxin-like_sf"/>
</dbReference>
<dbReference type="PROSITE" id="PS51352">
    <property type="entry name" value="THIOREDOXIN_2"/>
    <property type="match status" value="1"/>
</dbReference>
<evidence type="ECO:0000256" key="5">
    <source>
        <dbReference type="ARBA" id="ARBA00023284"/>
    </source>
</evidence>
<dbReference type="GO" id="GO:0030313">
    <property type="term" value="C:cell envelope"/>
    <property type="evidence" value="ECO:0007669"/>
    <property type="project" value="UniProtKB-SubCell"/>
</dbReference>
<dbReference type="EMBL" id="FOHJ01000004">
    <property type="protein sequence ID" value="SET38313.1"/>
    <property type="molecule type" value="Genomic_DNA"/>
</dbReference>
<evidence type="ECO:0000256" key="2">
    <source>
        <dbReference type="ARBA" id="ARBA00022748"/>
    </source>
</evidence>
<evidence type="ECO:0000256" key="4">
    <source>
        <dbReference type="ARBA" id="ARBA00023157"/>
    </source>
</evidence>